<dbReference type="Proteomes" id="UP001428817">
    <property type="component" value="Unassembled WGS sequence"/>
</dbReference>
<sequence>MPWALAREVTWRRVLRRAVLPVDSAFGTIGTASVVAPGLALTALHVVGQEPLDGLRVGSRGVRSVATLPLLDYREAYGLATRSRLRAQRLVGADPATDLDTVDLALLVVPGLRGPAPRLRTTRLKAGEPVIVPGYPCGRWSVTQGPVTELDGADFAARLLLGPGASGAPVLDREARLVGVVTLDHEAGTVCVGQRLVTTFLRNIPPAEPARWVGQ</sequence>
<dbReference type="Pfam" id="PF13365">
    <property type="entry name" value="Trypsin_2"/>
    <property type="match status" value="1"/>
</dbReference>
<accession>A0ABP9RCW2</accession>
<comment type="caution">
    <text evidence="1">The sequence shown here is derived from an EMBL/GenBank/DDBJ whole genome shotgun (WGS) entry which is preliminary data.</text>
</comment>
<evidence type="ECO:0000313" key="2">
    <source>
        <dbReference type="Proteomes" id="UP001428817"/>
    </source>
</evidence>
<gene>
    <name evidence="1" type="ORF">GCM10023321_80670</name>
</gene>
<dbReference type="EMBL" id="BAABJP010000063">
    <property type="protein sequence ID" value="GAA5175165.1"/>
    <property type="molecule type" value="Genomic_DNA"/>
</dbReference>
<dbReference type="Gene3D" id="2.40.10.120">
    <property type="match status" value="1"/>
</dbReference>
<reference evidence="2" key="1">
    <citation type="journal article" date="2019" name="Int. J. Syst. Evol. Microbiol.">
        <title>The Global Catalogue of Microorganisms (GCM) 10K type strain sequencing project: providing services to taxonomists for standard genome sequencing and annotation.</title>
        <authorList>
            <consortium name="The Broad Institute Genomics Platform"/>
            <consortium name="The Broad Institute Genome Sequencing Center for Infectious Disease"/>
            <person name="Wu L."/>
            <person name="Ma J."/>
        </authorList>
    </citation>
    <scope>NUCLEOTIDE SEQUENCE [LARGE SCALE GENOMIC DNA]</scope>
    <source>
        <strain evidence="2">JCM 18303</strain>
    </source>
</reference>
<name>A0ABP9RCW2_9PSEU</name>
<evidence type="ECO:0000313" key="1">
    <source>
        <dbReference type="EMBL" id="GAA5175165.1"/>
    </source>
</evidence>
<dbReference type="RefSeq" id="WP_185063169.1">
    <property type="nucleotide sequence ID" value="NZ_BAABJP010000063.1"/>
</dbReference>
<keyword evidence="2" id="KW-1185">Reference proteome</keyword>
<dbReference type="SUPFAM" id="SSF50494">
    <property type="entry name" value="Trypsin-like serine proteases"/>
    <property type="match status" value="1"/>
</dbReference>
<proteinExistence type="predicted"/>
<evidence type="ECO:0008006" key="3">
    <source>
        <dbReference type="Google" id="ProtNLM"/>
    </source>
</evidence>
<organism evidence="1 2">
    <name type="scientific">Pseudonocardia eucalypti</name>
    <dbReference type="NCBI Taxonomy" id="648755"/>
    <lineage>
        <taxon>Bacteria</taxon>
        <taxon>Bacillati</taxon>
        <taxon>Actinomycetota</taxon>
        <taxon>Actinomycetes</taxon>
        <taxon>Pseudonocardiales</taxon>
        <taxon>Pseudonocardiaceae</taxon>
        <taxon>Pseudonocardia</taxon>
    </lineage>
</organism>
<protein>
    <recommendedName>
        <fullName evidence="3">Serine protease</fullName>
    </recommendedName>
</protein>
<dbReference type="InterPro" id="IPR009003">
    <property type="entry name" value="Peptidase_S1_PA"/>
</dbReference>